<evidence type="ECO:0000256" key="4">
    <source>
        <dbReference type="ARBA" id="ARBA00022806"/>
    </source>
</evidence>
<keyword evidence="3" id="KW-0378">Hydrolase</keyword>
<dbReference type="GO" id="GO:0006281">
    <property type="term" value="P:DNA repair"/>
    <property type="evidence" value="ECO:0007669"/>
    <property type="project" value="UniProtKB-KW"/>
</dbReference>
<dbReference type="InterPro" id="IPR045562">
    <property type="entry name" value="RecG_dom3_C"/>
</dbReference>
<accession>A0A1I1P7S9</accession>
<proteinExistence type="predicted"/>
<keyword evidence="7" id="KW-0234">DNA repair</keyword>
<dbReference type="Gene3D" id="3.40.50.300">
    <property type="entry name" value="P-loop containing nucleotide triphosphate hydrolases"/>
    <property type="match status" value="2"/>
</dbReference>
<evidence type="ECO:0000256" key="8">
    <source>
        <dbReference type="ARBA" id="ARBA00049819"/>
    </source>
</evidence>
<sequence>MSVNLQTPIDYLKGVGPSRADLLRKELGIHTYQDLINLFPNRYIDRTQYYKINQLQRNNADVQVIGKITSLKEVAQKRGKRLVATFRDDTGTLELVWFRGQKWIKDSLILNKPYVAFGKTNWFSGKFNMAHPELELLEDHEKNMRSAMQPVYPSTEKLNNRGITNRVINKIMQQLFLETKGRFTETLSDNLRSELKLISKQSALLNVHFPKNQELLSRAQFRLKFEELFYIQLQLIIKNLIHKSKIKGFPFNQVGTYFNSFFKDHLPFQLTNAQKRVLKEIRADLGSNAQMNRLLQGDVGSGKTIVAFMSMLMALDNDFQACLMAPTEILSVQHYNGLLEWCNRLNIRIEILTGSTKTSKRKIIHESLENGELQILIGTHALLEDKVKFKNLGLAIIDEQHRFGVKQRSKLWKKGSTQSPPQSSQGEDVKAVIKKYMTARPSTYKLLKELQIENKKNSTQAESILWECLRNKKLDFKFRRQHIIDEFIVDFVNLEKNLIIEVDGGYHNTIEQKEADDLRTQILNEIGFKVIRFTNEQIVADIDNVLSYITKLLKSLPSGEVGGASSVIPPHILVMTATPIPRTLAMSVYGDLDISIIDELPPGRKAIKTVHRYDKNRLNVFKFIRDEIDKGRQIYIVYPLIKENEKMDYKDLMDGYESISRDFPMPKYQTSIVHGKMKPADKDYEMQRFIKGETQIMVATTVIEVGVNVPNASVMIIESAERFGLSQLHQLRGRVGRGAEQSYCILMTSHKLSENSKTRLNTMVSTNDGFEIAEVDLKLRGPGDIMGTQQSGVLNLKIADIIKDNDILQLARHHAKSVLKIDPSLALPENQVYLNTYKQLSKFKNIWNYIS</sequence>
<dbReference type="Pfam" id="PF19833">
    <property type="entry name" value="RecG_dom3_C"/>
    <property type="match status" value="1"/>
</dbReference>
<dbReference type="SUPFAM" id="SSF50249">
    <property type="entry name" value="Nucleic acid-binding proteins"/>
    <property type="match status" value="1"/>
</dbReference>
<dbReference type="GO" id="GO:0003677">
    <property type="term" value="F:DNA binding"/>
    <property type="evidence" value="ECO:0007669"/>
    <property type="project" value="UniProtKB-KW"/>
</dbReference>
<dbReference type="GO" id="GO:0003678">
    <property type="term" value="F:DNA helicase activity"/>
    <property type="evidence" value="ECO:0007669"/>
    <property type="project" value="TreeGrafter"/>
</dbReference>
<evidence type="ECO:0000313" key="12">
    <source>
        <dbReference type="Proteomes" id="UP000199439"/>
    </source>
</evidence>
<evidence type="ECO:0000259" key="9">
    <source>
        <dbReference type="PROSITE" id="PS51192"/>
    </source>
</evidence>
<evidence type="ECO:0000256" key="5">
    <source>
        <dbReference type="ARBA" id="ARBA00022840"/>
    </source>
</evidence>
<dbReference type="SUPFAM" id="SSF52980">
    <property type="entry name" value="Restriction endonuclease-like"/>
    <property type="match status" value="1"/>
</dbReference>
<evidence type="ECO:0000256" key="1">
    <source>
        <dbReference type="ARBA" id="ARBA00022741"/>
    </source>
</evidence>
<dbReference type="GO" id="GO:0016787">
    <property type="term" value="F:hydrolase activity"/>
    <property type="evidence" value="ECO:0007669"/>
    <property type="project" value="UniProtKB-KW"/>
</dbReference>
<keyword evidence="2" id="KW-0227">DNA damage</keyword>
<keyword evidence="1" id="KW-0547">Nucleotide-binding</keyword>
<evidence type="ECO:0000256" key="3">
    <source>
        <dbReference type="ARBA" id="ARBA00022801"/>
    </source>
</evidence>
<dbReference type="PANTHER" id="PTHR47964">
    <property type="entry name" value="ATP-DEPENDENT DNA HELICASE HOMOLOG RECG, CHLOROPLASTIC"/>
    <property type="match status" value="1"/>
</dbReference>
<dbReference type="GO" id="GO:0005524">
    <property type="term" value="F:ATP binding"/>
    <property type="evidence" value="ECO:0007669"/>
    <property type="project" value="UniProtKB-KW"/>
</dbReference>
<dbReference type="InterPro" id="IPR027417">
    <property type="entry name" value="P-loop_NTPase"/>
</dbReference>
<keyword evidence="5" id="KW-0067">ATP-binding</keyword>
<dbReference type="STRING" id="870482.SAMN04487987_103274"/>
<dbReference type="SMART" id="SM00490">
    <property type="entry name" value="HELICc"/>
    <property type="match status" value="1"/>
</dbReference>
<dbReference type="EMBL" id="FOMI01000003">
    <property type="protein sequence ID" value="SFD05974.1"/>
    <property type="molecule type" value="Genomic_DNA"/>
</dbReference>
<protein>
    <recommendedName>
        <fullName evidence="8">Probable DNA 3'-5' helicase RecG</fullName>
    </recommendedName>
</protein>
<organism evidence="11 12">
    <name type="scientific">Algibacter pectinivorans</name>
    <dbReference type="NCBI Taxonomy" id="870482"/>
    <lineage>
        <taxon>Bacteria</taxon>
        <taxon>Pseudomonadati</taxon>
        <taxon>Bacteroidota</taxon>
        <taxon>Flavobacteriia</taxon>
        <taxon>Flavobacteriales</taxon>
        <taxon>Flavobacteriaceae</taxon>
        <taxon>Algibacter</taxon>
    </lineage>
</organism>
<dbReference type="RefSeq" id="WP_092850510.1">
    <property type="nucleotide sequence ID" value="NZ_FOMI01000003.1"/>
</dbReference>
<evidence type="ECO:0000259" key="10">
    <source>
        <dbReference type="PROSITE" id="PS51194"/>
    </source>
</evidence>
<dbReference type="Pfam" id="PF04480">
    <property type="entry name" value="DUF559"/>
    <property type="match status" value="1"/>
</dbReference>
<dbReference type="SUPFAM" id="SSF52540">
    <property type="entry name" value="P-loop containing nucleoside triphosphate hydrolases"/>
    <property type="match status" value="2"/>
</dbReference>
<dbReference type="OrthoDB" id="9804325at2"/>
<dbReference type="Proteomes" id="UP000199439">
    <property type="component" value="Unassembled WGS sequence"/>
</dbReference>
<reference evidence="12" key="1">
    <citation type="submission" date="2016-10" db="EMBL/GenBank/DDBJ databases">
        <authorList>
            <person name="Varghese N."/>
            <person name="Submissions S."/>
        </authorList>
    </citation>
    <scope>NUCLEOTIDE SEQUENCE [LARGE SCALE GENOMIC DNA]</scope>
    <source>
        <strain evidence="12">DSM 25730</strain>
    </source>
</reference>
<dbReference type="CDD" id="cd04488">
    <property type="entry name" value="RecG_wedge_OBF"/>
    <property type="match status" value="1"/>
</dbReference>
<dbReference type="InterPro" id="IPR047112">
    <property type="entry name" value="RecG/Mfd"/>
</dbReference>
<keyword evidence="12" id="KW-1185">Reference proteome</keyword>
<dbReference type="InterPro" id="IPR033454">
    <property type="entry name" value="RecG_wedge"/>
</dbReference>
<dbReference type="PANTHER" id="PTHR47964:SF1">
    <property type="entry name" value="ATP-DEPENDENT DNA HELICASE HOMOLOG RECG, CHLOROPLASTIC"/>
    <property type="match status" value="1"/>
</dbReference>
<dbReference type="Pfam" id="PF17191">
    <property type="entry name" value="RecG_wedge"/>
    <property type="match status" value="1"/>
</dbReference>
<evidence type="ECO:0000313" key="11">
    <source>
        <dbReference type="EMBL" id="SFD05974.1"/>
    </source>
</evidence>
<dbReference type="PROSITE" id="PS51194">
    <property type="entry name" value="HELICASE_CTER"/>
    <property type="match status" value="1"/>
</dbReference>
<dbReference type="InterPro" id="IPR011335">
    <property type="entry name" value="Restrct_endonuc-II-like"/>
</dbReference>
<dbReference type="CDD" id="cd01038">
    <property type="entry name" value="Endonuclease_DUF559"/>
    <property type="match status" value="1"/>
</dbReference>
<dbReference type="InterPro" id="IPR001650">
    <property type="entry name" value="Helicase_C-like"/>
</dbReference>
<dbReference type="AlphaFoldDB" id="A0A1I1P7S9"/>
<name>A0A1I1P7S9_9FLAO</name>
<evidence type="ECO:0000256" key="6">
    <source>
        <dbReference type="ARBA" id="ARBA00023125"/>
    </source>
</evidence>
<dbReference type="InterPro" id="IPR007569">
    <property type="entry name" value="DUF559"/>
</dbReference>
<keyword evidence="6" id="KW-0238">DNA-binding</keyword>
<dbReference type="InterPro" id="IPR012340">
    <property type="entry name" value="NA-bd_OB-fold"/>
</dbReference>
<keyword evidence="4 11" id="KW-0347">Helicase</keyword>
<dbReference type="InterPro" id="IPR014001">
    <property type="entry name" value="Helicase_ATP-bd"/>
</dbReference>
<dbReference type="PROSITE" id="PS51192">
    <property type="entry name" value="HELICASE_ATP_BIND_1"/>
    <property type="match status" value="1"/>
</dbReference>
<dbReference type="InterPro" id="IPR047216">
    <property type="entry name" value="Endonuclease_DUF559_bact"/>
</dbReference>
<evidence type="ECO:0000256" key="7">
    <source>
        <dbReference type="ARBA" id="ARBA00023204"/>
    </source>
</evidence>
<feature type="domain" description="Helicase ATP-binding" evidence="9">
    <location>
        <begin position="284"/>
        <end position="597"/>
    </location>
</feature>
<dbReference type="SMART" id="SM00487">
    <property type="entry name" value="DEXDc"/>
    <property type="match status" value="1"/>
</dbReference>
<evidence type="ECO:0000256" key="2">
    <source>
        <dbReference type="ARBA" id="ARBA00022763"/>
    </source>
</evidence>
<dbReference type="Gene3D" id="3.40.960.10">
    <property type="entry name" value="VSR Endonuclease"/>
    <property type="match status" value="1"/>
</dbReference>
<feature type="domain" description="Helicase C-terminal" evidence="10">
    <location>
        <begin position="616"/>
        <end position="783"/>
    </location>
</feature>
<gene>
    <name evidence="11" type="ORF">SAMN04487987_103274</name>
</gene>
<dbReference type="Gene3D" id="2.40.50.140">
    <property type="entry name" value="Nucleic acid-binding proteins"/>
    <property type="match status" value="1"/>
</dbReference>
<dbReference type="InterPro" id="IPR011545">
    <property type="entry name" value="DEAD/DEAH_box_helicase_dom"/>
</dbReference>
<dbReference type="Pfam" id="PF00270">
    <property type="entry name" value="DEAD"/>
    <property type="match status" value="1"/>
</dbReference>
<dbReference type="Pfam" id="PF00271">
    <property type="entry name" value="Helicase_C"/>
    <property type="match status" value="1"/>
</dbReference>